<dbReference type="AlphaFoldDB" id="A0A565CRF2"/>
<sequence>MVRTHLIWKTDEEPEKPDHTHFQERISSSNTIEITLYGSESVTIVEPQPLGVTLRTNFGDLLAVKRVKRRIITEDKERTKGAGTGAVEAADHRSEPLKIDDLYCSGGWTPREKLEFFPTKQFTLRLIHLFFII</sequence>
<dbReference type="EMBL" id="CABITT030000008">
    <property type="protein sequence ID" value="VVB16298.1"/>
    <property type="molecule type" value="Genomic_DNA"/>
</dbReference>
<name>A0A565CRF2_9BRAS</name>
<evidence type="ECO:0000313" key="1">
    <source>
        <dbReference type="EMBL" id="VVB16298.1"/>
    </source>
</evidence>
<gene>
    <name evidence="1" type="ORF">ANE_LOCUS26742</name>
</gene>
<keyword evidence="2" id="KW-1185">Reference proteome</keyword>
<comment type="caution">
    <text evidence="1">The sequence shown here is derived from an EMBL/GenBank/DDBJ whole genome shotgun (WGS) entry which is preliminary data.</text>
</comment>
<accession>A0A565CRF2</accession>
<protein>
    <submittedName>
        <fullName evidence="1">Uncharacterized protein</fullName>
    </submittedName>
</protein>
<evidence type="ECO:0000313" key="2">
    <source>
        <dbReference type="Proteomes" id="UP000489600"/>
    </source>
</evidence>
<reference evidence="1" key="1">
    <citation type="submission" date="2019-07" db="EMBL/GenBank/DDBJ databases">
        <authorList>
            <person name="Dittberner H."/>
        </authorList>
    </citation>
    <scope>NUCLEOTIDE SEQUENCE [LARGE SCALE GENOMIC DNA]</scope>
</reference>
<organism evidence="1 2">
    <name type="scientific">Arabis nemorensis</name>
    <dbReference type="NCBI Taxonomy" id="586526"/>
    <lineage>
        <taxon>Eukaryota</taxon>
        <taxon>Viridiplantae</taxon>
        <taxon>Streptophyta</taxon>
        <taxon>Embryophyta</taxon>
        <taxon>Tracheophyta</taxon>
        <taxon>Spermatophyta</taxon>
        <taxon>Magnoliopsida</taxon>
        <taxon>eudicotyledons</taxon>
        <taxon>Gunneridae</taxon>
        <taxon>Pentapetalae</taxon>
        <taxon>rosids</taxon>
        <taxon>malvids</taxon>
        <taxon>Brassicales</taxon>
        <taxon>Brassicaceae</taxon>
        <taxon>Arabideae</taxon>
        <taxon>Arabis</taxon>
    </lineage>
</organism>
<dbReference type="Proteomes" id="UP000489600">
    <property type="component" value="Unassembled WGS sequence"/>
</dbReference>
<proteinExistence type="predicted"/>